<name>A0ABP1I7M8_9EUKA</name>
<dbReference type="Proteomes" id="UP001642409">
    <property type="component" value="Unassembled WGS sequence"/>
</dbReference>
<dbReference type="EMBL" id="CAXDID020000062">
    <property type="protein sequence ID" value="CAL6011049.1"/>
    <property type="molecule type" value="Genomic_DNA"/>
</dbReference>
<gene>
    <name evidence="1" type="ORF">HINF_LOCUS22427</name>
</gene>
<reference evidence="1 2" key="1">
    <citation type="submission" date="2024-07" db="EMBL/GenBank/DDBJ databases">
        <authorList>
            <person name="Akdeniz Z."/>
        </authorList>
    </citation>
    <scope>NUCLEOTIDE SEQUENCE [LARGE SCALE GENOMIC DNA]</scope>
</reference>
<evidence type="ECO:0000313" key="2">
    <source>
        <dbReference type="Proteomes" id="UP001642409"/>
    </source>
</evidence>
<comment type="caution">
    <text evidence="1">The sequence shown here is derived from an EMBL/GenBank/DDBJ whole genome shotgun (WGS) entry which is preliminary data.</text>
</comment>
<evidence type="ECO:0000313" key="1">
    <source>
        <dbReference type="EMBL" id="CAL6011049.1"/>
    </source>
</evidence>
<protein>
    <submittedName>
        <fullName evidence="1">Hypothetical_protein</fullName>
    </submittedName>
</protein>
<sequence>MISSIPITIQREIEESILQQIQIQLQSNGRKLDIKDIAKQYKLDFNICKSIQWAEIDAIVCEQYKTYVKIINSHQRFINIIVPNQLPPYPRNVQHMIQQHISSQIRQIKPRYMPIERQDNIINMFTKGFLYNVNLKFQLKETDPFQFGKQQYKMICQVKTELQNVLLKTPLNHPNEVKNDLDQTELNAIPLEKSEIFDLK</sequence>
<keyword evidence="2" id="KW-1185">Reference proteome</keyword>
<organism evidence="1 2">
    <name type="scientific">Hexamita inflata</name>
    <dbReference type="NCBI Taxonomy" id="28002"/>
    <lineage>
        <taxon>Eukaryota</taxon>
        <taxon>Metamonada</taxon>
        <taxon>Diplomonadida</taxon>
        <taxon>Hexamitidae</taxon>
        <taxon>Hexamitinae</taxon>
        <taxon>Hexamita</taxon>
    </lineage>
</organism>
<accession>A0ABP1I7M8</accession>
<proteinExistence type="predicted"/>